<keyword evidence="3 5" id="KW-0863">Zinc-finger</keyword>
<dbReference type="AlphaFoldDB" id="A0AAN9TFL1"/>
<evidence type="ECO:0000256" key="3">
    <source>
        <dbReference type="ARBA" id="ARBA00022771"/>
    </source>
</evidence>
<dbReference type="PROSITE" id="PS51450">
    <property type="entry name" value="LRR"/>
    <property type="match status" value="2"/>
</dbReference>
<keyword evidence="3 5" id="KW-0479">Metal-binding</keyword>
<dbReference type="InterPro" id="IPR032675">
    <property type="entry name" value="LRR_dom_sf"/>
</dbReference>
<dbReference type="PROSITE" id="PS50089">
    <property type="entry name" value="ZF_RING_2"/>
    <property type="match status" value="1"/>
</dbReference>
<dbReference type="EMBL" id="JBBCAQ010000033">
    <property type="protein sequence ID" value="KAK7582361.1"/>
    <property type="molecule type" value="Genomic_DNA"/>
</dbReference>
<sequence>MYGSKLEFDLNHKNKLSSLKEGGDLHDLYLLKLLDLRSNRISKLPSDIQYLEELQVLRIDNNEITSLPVEIGKLVNLEQLTVSSNKLKSLPDSLGDLKSLQHLDLRSNNQLCILPATIYKNKRLTCLLLDDDRDWIEPPTSIVRHSTQAIMAYFAQKKGVSEIEKDEIRNKEESSPSERLRQLSIYDKFIQEEKLSQRIEMEKKIGDQKTKELLLSQQRQKDRQNLMEDLVEEQRRIDEEIVKCHKHKEIQQRNFVLQLQTVESTADEVIKQLLKTSTAQKQKYVSSVISSLYEDIPMKPNIHQRKILESMEKVFAEEYKLSLKLKENDISRQNLVQVSNLNDKQLEDKIFNLLSERRNEQCALIDGIQEDINLQYAAVLMLIQKSDYRNFELQNQISIVQSQLSNLTVIELQNRNFSMSKHINELIERRITLTNLLRDIFAQQQSRQKQLVDQLREVEKFQSSVGKNDYWLIQFQRLLDGNHNNLSAAVRSVNSALVCELALFGVSHYAPLLSTLDLNSVESLSEITHDTLNKVGIESFEDRCSILNAIQHFIHDQRGTSVTPSAPVSSSNDDISAETSFLDTNDSSLNPNGFSCSLGGQNIDNTTSINTLNEVLQNECVICLEKQSNIVFLPCGHLCTCSNCSLCVNQCPLCRCDIESKMQVYSA</sequence>
<comment type="caution">
    <text evidence="7">The sequence shown here is derived from an EMBL/GenBank/DDBJ whole genome shotgun (WGS) entry which is preliminary data.</text>
</comment>
<evidence type="ECO:0000259" key="6">
    <source>
        <dbReference type="PROSITE" id="PS50089"/>
    </source>
</evidence>
<dbReference type="Proteomes" id="UP001367676">
    <property type="component" value="Unassembled WGS sequence"/>
</dbReference>
<dbReference type="Pfam" id="PF13855">
    <property type="entry name" value="LRR_8"/>
    <property type="match status" value="1"/>
</dbReference>
<feature type="domain" description="RING-type" evidence="6">
    <location>
        <begin position="620"/>
        <end position="655"/>
    </location>
</feature>
<dbReference type="PROSITE" id="PS00198">
    <property type="entry name" value="4FE4S_FER_1"/>
    <property type="match status" value="1"/>
</dbReference>
<dbReference type="InterPro" id="IPR050216">
    <property type="entry name" value="LRR_domain-containing"/>
</dbReference>
<dbReference type="SMART" id="SM00369">
    <property type="entry name" value="LRR_TYP"/>
    <property type="match status" value="4"/>
</dbReference>
<proteinExistence type="predicted"/>
<dbReference type="Pfam" id="PF13920">
    <property type="entry name" value="zf-C3HC4_3"/>
    <property type="match status" value="1"/>
</dbReference>
<dbReference type="PANTHER" id="PTHR48051">
    <property type="match status" value="1"/>
</dbReference>
<protein>
    <recommendedName>
        <fullName evidence="6">RING-type domain-containing protein</fullName>
    </recommendedName>
</protein>
<dbReference type="GO" id="GO:0008270">
    <property type="term" value="F:zinc ion binding"/>
    <property type="evidence" value="ECO:0007669"/>
    <property type="project" value="UniProtKB-KW"/>
</dbReference>
<dbReference type="InterPro" id="IPR013761">
    <property type="entry name" value="SAM/pointed_sf"/>
</dbReference>
<dbReference type="SMART" id="SM00364">
    <property type="entry name" value="LRR_BAC"/>
    <property type="match status" value="4"/>
</dbReference>
<name>A0AAN9TFL1_9HEMI</name>
<keyword evidence="2" id="KW-0677">Repeat</keyword>
<reference evidence="7 8" key="1">
    <citation type="submission" date="2024-03" db="EMBL/GenBank/DDBJ databases">
        <title>Adaptation during the transition from Ophiocordyceps entomopathogen to insect associate is accompanied by gene loss and intensified selection.</title>
        <authorList>
            <person name="Ward C.M."/>
            <person name="Onetto C.A."/>
            <person name="Borneman A.R."/>
        </authorList>
    </citation>
    <scope>NUCLEOTIDE SEQUENCE [LARGE SCALE GENOMIC DNA]</scope>
    <source>
        <strain evidence="7">AWRI1</strain>
        <tissue evidence="7">Single Adult Female</tissue>
    </source>
</reference>
<keyword evidence="1" id="KW-0433">Leucine-rich repeat</keyword>
<dbReference type="InterPro" id="IPR017900">
    <property type="entry name" value="4Fe4S_Fe_S_CS"/>
</dbReference>
<evidence type="ECO:0000256" key="1">
    <source>
        <dbReference type="ARBA" id="ARBA00022614"/>
    </source>
</evidence>
<gene>
    <name evidence="7" type="ORF">V9T40_013806</name>
</gene>
<dbReference type="SUPFAM" id="SSF47769">
    <property type="entry name" value="SAM/Pointed domain"/>
    <property type="match status" value="1"/>
</dbReference>
<dbReference type="Gene3D" id="3.80.10.10">
    <property type="entry name" value="Ribonuclease Inhibitor"/>
    <property type="match status" value="1"/>
</dbReference>
<dbReference type="InterPro" id="IPR003591">
    <property type="entry name" value="Leu-rich_rpt_typical-subtyp"/>
</dbReference>
<evidence type="ECO:0000256" key="2">
    <source>
        <dbReference type="ARBA" id="ARBA00022737"/>
    </source>
</evidence>
<dbReference type="InterPro" id="IPR001660">
    <property type="entry name" value="SAM"/>
</dbReference>
<dbReference type="CDD" id="cd16515">
    <property type="entry name" value="RING-HC_LRSAM1"/>
    <property type="match status" value="1"/>
</dbReference>
<accession>A0AAN9TFL1</accession>
<evidence type="ECO:0000256" key="4">
    <source>
        <dbReference type="ARBA" id="ARBA00022833"/>
    </source>
</evidence>
<evidence type="ECO:0000256" key="5">
    <source>
        <dbReference type="PROSITE-ProRule" id="PRU00175"/>
    </source>
</evidence>
<evidence type="ECO:0000313" key="8">
    <source>
        <dbReference type="Proteomes" id="UP001367676"/>
    </source>
</evidence>
<dbReference type="Gene3D" id="1.10.150.50">
    <property type="entry name" value="Transcription Factor, Ets-1"/>
    <property type="match status" value="1"/>
</dbReference>
<keyword evidence="8" id="KW-1185">Reference proteome</keyword>
<dbReference type="Pfam" id="PF07647">
    <property type="entry name" value="SAM_2"/>
    <property type="match status" value="1"/>
</dbReference>
<dbReference type="SUPFAM" id="SSF52058">
    <property type="entry name" value="L domain-like"/>
    <property type="match status" value="1"/>
</dbReference>
<dbReference type="PANTHER" id="PTHR48051:SF54">
    <property type="entry name" value="LEUCINE-RICH REPEAT-CONTAINING PROTEIN"/>
    <property type="match status" value="1"/>
</dbReference>
<dbReference type="GO" id="GO:0005737">
    <property type="term" value="C:cytoplasm"/>
    <property type="evidence" value="ECO:0007669"/>
    <property type="project" value="TreeGrafter"/>
</dbReference>
<dbReference type="SMART" id="SM00184">
    <property type="entry name" value="RING"/>
    <property type="match status" value="1"/>
</dbReference>
<dbReference type="Gene3D" id="3.30.40.10">
    <property type="entry name" value="Zinc/RING finger domain, C3HC4 (zinc finger)"/>
    <property type="match status" value="1"/>
</dbReference>
<keyword evidence="4" id="KW-0862">Zinc</keyword>
<evidence type="ECO:0000313" key="7">
    <source>
        <dbReference type="EMBL" id="KAK7582361.1"/>
    </source>
</evidence>
<organism evidence="7 8">
    <name type="scientific">Parthenolecanium corni</name>
    <dbReference type="NCBI Taxonomy" id="536013"/>
    <lineage>
        <taxon>Eukaryota</taxon>
        <taxon>Metazoa</taxon>
        <taxon>Ecdysozoa</taxon>
        <taxon>Arthropoda</taxon>
        <taxon>Hexapoda</taxon>
        <taxon>Insecta</taxon>
        <taxon>Pterygota</taxon>
        <taxon>Neoptera</taxon>
        <taxon>Paraneoptera</taxon>
        <taxon>Hemiptera</taxon>
        <taxon>Sternorrhyncha</taxon>
        <taxon>Coccoidea</taxon>
        <taxon>Coccidae</taxon>
        <taxon>Parthenolecanium</taxon>
    </lineage>
</organism>
<dbReference type="InterPro" id="IPR013083">
    <property type="entry name" value="Znf_RING/FYVE/PHD"/>
</dbReference>
<dbReference type="SUPFAM" id="SSF57850">
    <property type="entry name" value="RING/U-box"/>
    <property type="match status" value="1"/>
</dbReference>
<dbReference type="InterPro" id="IPR001841">
    <property type="entry name" value="Znf_RING"/>
</dbReference>
<dbReference type="InterPro" id="IPR001611">
    <property type="entry name" value="Leu-rich_rpt"/>
</dbReference>